<feature type="transmembrane region" description="Helical" evidence="3">
    <location>
        <begin position="190"/>
        <end position="215"/>
    </location>
</feature>
<dbReference type="GeneID" id="98064132"/>
<dbReference type="Gene3D" id="3.30.565.10">
    <property type="entry name" value="Histidine kinase-like ATPase, C-terminal domain"/>
    <property type="match status" value="1"/>
</dbReference>
<dbReference type="EMBL" id="NBTX02000004">
    <property type="protein sequence ID" value="PNL63139.1"/>
    <property type="molecule type" value="Genomic_DNA"/>
</dbReference>
<dbReference type="RefSeq" id="WP_058388458.1">
    <property type="nucleotide sequence ID" value="NZ_CAAAHR010000011.1"/>
</dbReference>
<dbReference type="InterPro" id="IPR005467">
    <property type="entry name" value="His_kinase_dom"/>
</dbReference>
<gene>
    <name evidence="6" type="ORF">A6J39_019145</name>
</gene>
<dbReference type="InterPro" id="IPR004358">
    <property type="entry name" value="Sig_transdc_His_kin-like_C"/>
</dbReference>
<dbReference type="SUPFAM" id="SSF55874">
    <property type="entry name" value="ATPase domain of HSP90 chaperone/DNA topoisomerase II/histidine kinase"/>
    <property type="match status" value="1"/>
</dbReference>
<organism evidence="6 7">
    <name type="scientific">Legionella anisa</name>
    <dbReference type="NCBI Taxonomy" id="28082"/>
    <lineage>
        <taxon>Bacteria</taxon>
        <taxon>Pseudomonadati</taxon>
        <taxon>Pseudomonadota</taxon>
        <taxon>Gammaproteobacteria</taxon>
        <taxon>Legionellales</taxon>
        <taxon>Legionellaceae</taxon>
        <taxon>Legionella</taxon>
    </lineage>
</organism>
<feature type="transmembrane region" description="Helical" evidence="3">
    <location>
        <begin position="235"/>
        <end position="254"/>
    </location>
</feature>
<evidence type="ECO:0000259" key="5">
    <source>
        <dbReference type="PROSITE" id="PS50924"/>
    </source>
</evidence>
<dbReference type="InterPro" id="IPR036890">
    <property type="entry name" value="HATPase_C_sf"/>
</dbReference>
<evidence type="ECO:0000259" key="4">
    <source>
        <dbReference type="PROSITE" id="PS50109"/>
    </source>
</evidence>
<feature type="transmembrane region" description="Helical" evidence="3">
    <location>
        <begin position="58"/>
        <end position="81"/>
    </location>
</feature>
<comment type="caution">
    <text evidence="6">The sequence shown here is derived from an EMBL/GenBank/DDBJ whole genome shotgun (WGS) entry which is preliminary data.</text>
</comment>
<dbReference type="Pfam" id="PF03707">
    <property type="entry name" value="MHYT"/>
    <property type="match status" value="3"/>
</dbReference>
<keyword evidence="3" id="KW-1133">Transmembrane helix</keyword>
<sequence>MYTGFFQVDALPTSQLIGIYDSKLVVLSILVAVMASYIALDLTGRLRDHNNTKKDIRLWLLGGAIAMGSGIWSMHFIGMLSFTIPGLVLEYDLFWTILSLVVAILASGFALFLLKKSIINIIHLIAGGLILGLAIASMHYTGMTAMLISLNIAYLPSLFLLSILIAILASEAAIWFALKSNTVILKLRNQIKILSAITMGLAICGMHYTGMAASVFTPLCTPITINNYQGINQTFLAIIIAGVTMVILAIAFLASSYKEAKNQHQFEKARELGMAEISASVLHNVGNVLNSVNISVETIIASHNSSPLKDIKKLADLLNTHKDDLAQFLTKDPHGIHVTAYINELARCWGKEHELEQNELNEISKNVELIKKIISTQQDVIKVDDFEQIISINELIDETLLLSGIHLKKEIKIRKEYGDIKSIMVDKIKLFQVLGNLISNAKDALLESSNPNKTLIIKTGLVNRDKIEIQVSENGIGIPKANLDKIFIFGFTTKKSGHGFGLHASALAMNELGGEIHANSEGPEKGSTFTIYLPNRKASFLKGERGVWQ</sequence>
<name>A0AAX0X1Q5_9GAMM</name>
<feature type="transmembrane region" description="Helical" evidence="3">
    <location>
        <begin position="93"/>
        <end position="114"/>
    </location>
</feature>
<evidence type="ECO:0000256" key="2">
    <source>
        <dbReference type="ARBA" id="ARBA00012438"/>
    </source>
</evidence>
<dbReference type="EC" id="2.7.13.3" evidence="2"/>
<proteinExistence type="predicted"/>
<dbReference type="Pfam" id="PF02518">
    <property type="entry name" value="HATPase_c"/>
    <property type="match status" value="1"/>
</dbReference>
<dbReference type="Proteomes" id="UP000192511">
    <property type="component" value="Unassembled WGS sequence"/>
</dbReference>
<reference evidence="6" key="1">
    <citation type="submission" date="2017-12" db="EMBL/GenBank/DDBJ databases">
        <title>FDA dAtabase for Regulatory Grade micrObial Sequences (FDA-ARGOS): Supporting development and validation of Infectious Disease Dx tests.</title>
        <authorList>
            <person name="Kerrigan L."/>
            <person name="Tallon L.J."/>
            <person name="Sadzewicz L."/>
            <person name="Sengamalay N."/>
            <person name="Ott S."/>
            <person name="Godinez A."/>
            <person name="Nagaraj S."/>
            <person name="Vavikolanu K."/>
            <person name="Vyas G."/>
            <person name="Nadendla S."/>
            <person name="Aluvathingal J."/>
            <person name="Sichtig H."/>
        </authorList>
    </citation>
    <scope>NUCLEOTIDE SEQUENCE [LARGE SCALE GENOMIC DNA]</scope>
    <source>
        <strain evidence="6">FDAARGOS_200</strain>
    </source>
</reference>
<keyword evidence="7" id="KW-1185">Reference proteome</keyword>
<dbReference type="GO" id="GO:0004673">
    <property type="term" value="F:protein histidine kinase activity"/>
    <property type="evidence" value="ECO:0007669"/>
    <property type="project" value="UniProtKB-EC"/>
</dbReference>
<dbReference type="PANTHER" id="PTHR35152:SF1">
    <property type="entry name" value="DOMAIN SIGNALLING PROTEIN, PUTATIVE (AFU_ORTHOLOGUE AFUA_5G11310)-RELATED"/>
    <property type="match status" value="1"/>
</dbReference>
<evidence type="ECO:0000256" key="1">
    <source>
        <dbReference type="ARBA" id="ARBA00000085"/>
    </source>
</evidence>
<dbReference type="PANTHER" id="PTHR35152">
    <property type="entry name" value="DOMAIN SIGNALLING PROTEIN, PUTATIVE (AFU_ORTHOLOGUE AFUA_5G11310)-RELATED"/>
    <property type="match status" value="1"/>
</dbReference>
<comment type="catalytic activity">
    <reaction evidence="1">
        <text>ATP + protein L-histidine = ADP + protein N-phospho-L-histidine.</text>
        <dbReference type="EC" id="2.7.13.3"/>
    </reaction>
</comment>
<dbReference type="AlphaFoldDB" id="A0AAX0X1Q5"/>
<evidence type="ECO:0000313" key="6">
    <source>
        <dbReference type="EMBL" id="PNL63139.1"/>
    </source>
</evidence>
<dbReference type="PROSITE" id="PS50109">
    <property type="entry name" value="HIS_KIN"/>
    <property type="match status" value="1"/>
</dbReference>
<accession>A0AAX0X1Q5</accession>
<keyword evidence="3" id="KW-0812">Transmembrane</keyword>
<dbReference type="PRINTS" id="PR00344">
    <property type="entry name" value="BCTRLSENSOR"/>
</dbReference>
<protein>
    <recommendedName>
        <fullName evidence="2">histidine kinase</fullName>
        <ecNumber evidence="2">2.7.13.3</ecNumber>
    </recommendedName>
</protein>
<dbReference type="InterPro" id="IPR003594">
    <property type="entry name" value="HATPase_dom"/>
</dbReference>
<evidence type="ECO:0000256" key="3">
    <source>
        <dbReference type="PROSITE-ProRule" id="PRU00244"/>
    </source>
</evidence>
<feature type="transmembrane region" description="Helical" evidence="3">
    <location>
        <begin position="24"/>
        <end position="46"/>
    </location>
</feature>
<feature type="transmembrane region" description="Helical" evidence="3">
    <location>
        <begin position="121"/>
        <end position="140"/>
    </location>
</feature>
<dbReference type="PROSITE" id="PS50924">
    <property type="entry name" value="MHYT"/>
    <property type="match status" value="1"/>
</dbReference>
<feature type="domain" description="Histidine kinase" evidence="4">
    <location>
        <begin position="299"/>
        <end position="537"/>
    </location>
</feature>
<dbReference type="SMART" id="SM00387">
    <property type="entry name" value="HATPase_c"/>
    <property type="match status" value="1"/>
</dbReference>
<feature type="transmembrane region" description="Helical" evidence="3">
    <location>
        <begin position="152"/>
        <end position="178"/>
    </location>
</feature>
<feature type="domain" description="MHYT" evidence="5">
    <location>
        <begin position="20"/>
        <end position="217"/>
    </location>
</feature>
<dbReference type="GO" id="GO:0016020">
    <property type="term" value="C:membrane"/>
    <property type="evidence" value="ECO:0007669"/>
    <property type="project" value="UniProtKB-UniRule"/>
</dbReference>
<evidence type="ECO:0000313" key="7">
    <source>
        <dbReference type="Proteomes" id="UP000192511"/>
    </source>
</evidence>
<dbReference type="InterPro" id="IPR005330">
    <property type="entry name" value="MHYT_dom"/>
</dbReference>
<keyword evidence="3" id="KW-0472">Membrane</keyword>